<dbReference type="RefSeq" id="WP_147752203.1">
    <property type="nucleotide sequence ID" value="NZ_BPQG01000007.1"/>
</dbReference>
<evidence type="ECO:0000313" key="4">
    <source>
        <dbReference type="Proteomes" id="UP001055117"/>
    </source>
</evidence>
<protein>
    <recommendedName>
        <fullName evidence="2">Antitoxin</fullName>
    </recommendedName>
</protein>
<dbReference type="Pfam" id="PF02604">
    <property type="entry name" value="PhdYeFM_antitox"/>
    <property type="match status" value="1"/>
</dbReference>
<sequence>MATVSLAEAKAHLSALVDRVIAGEAVTITRRGREVVRLSAVSEPKRKVDLDALRAVTAQMPFQDEGAADFIRAMRDDERY</sequence>
<dbReference type="SUPFAM" id="SSF143120">
    <property type="entry name" value="YefM-like"/>
    <property type="match status" value="1"/>
</dbReference>
<dbReference type="InterPro" id="IPR036165">
    <property type="entry name" value="YefM-like_sf"/>
</dbReference>
<comment type="similarity">
    <text evidence="1 2">Belongs to the phD/YefM antitoxin family.</text>
</comment>
<organism evidence="3 4">
    <name type="scientific">Methylobacterium cerastii</name>
    <dbReference type="NCBI Taxonomy" id="932741"/>
    <lineage>
        <taxon>Bacteria</taxon>
        <taxon>Pseudomonadati</taxon>
        <taxon>Pseudomonadota</taxon>
        <taxon>Alphaproteobacteria</taxon>
        <taxon>Hyphomicrobiales</taxon>
        <taxon>Methylobacteriaceae</taxon>
        <taxon>Methylobacterium</taxon>
    </lineage>
</organism>
<dbReference type="PANTHER" id="PTHR35377:SF4">
    <property type="entry name" value="PREVENT-HOST-DEATH FAMILY PROTEIN"/>
    <property type="match status" value="1"/>
</dbReference>
<dbReference type="Gene3D" id="3.40.1620.10">
    <property type="entry name" value="YefM-like domain"/>
    <property type="match status" value="1"/>
</dbReference>
<dbReference type="PANTHER" id="PTHR35377">
    <property type="entry name" value="ANTITOXIN VAPB49-RELATED-RELATED"/>
    <property type="match status" value="1"/>
</dbReference>
<dbReference type="NCBIfam" id="TIGR01552">
    <property type="entry name" value="phd_fam"/>
    <property type="match status" value="1"/>
</dbReference>
<proteinExistence type="inferred from homology"/>
<dbReference type="InterPro" id="IPR006442">
    <property type="entry name" value="Antitoxin_Phd/YefM"/>
</dbReference>
<dbReference type="InterPro" id="IPR051416">
    <property type="entry name" value="phD-YefM_TA_antitoxins"/>
</dbReference>
<name>A0ABQ4QD15_9HYPH</name>
<evidence type="ECO:0000256" key="2">
    <source>
        <dbReference type="RuleBase" id="RU362080"/>
    </source>
</evidence>
<accession>A0ABQ4QD15</accession>
<keyword evidence="4" id="KW-1185">Reference proteome</keyword>
<dbReference type="Proteomes" id="UP001055117">
    <property type="component" value="Unassembled WGS sequence"/>
</dbReference>
<comment type="caution">
    <text evidence="3">The sequence shown here is derived from an EMBL/GenBank/DDBJ whole genome shotgun (WGS) entry which is preliminary data.</text>
</comment>
<reference evidence="3 4" key="1">
    <citation type="journal article" date="2021" name="Front. Microbiol.">
        <title>Comprehensive Comparative Genomics and Phenotyping of Methylobacterium Species.</title>
        <authorList>
            <person name="Alessa O."/>
            <person name="Ogura Y."/>
            <person name="Fujitani Y."/>
            <person name="Takami H."/>
            <person name="Hayashi T."/>
            <person name="Sahin N."/>
            <person name="Tani A."/>
        </authorList>
    </citation>
    <scope>NUCLEOTIDE SEQUENCE [LARGE SCALE GENOMIC DNA]</scope>
    <source>
        <strain evidence="3 4">DSM 23679</strain>
    </source>
</reference>
<dbReference type="EMBL" id="BPQG01000007">
    <property type="protein sequence ID" value="GJD42969.1"/>
    <property type="molecule type" value="Genomic_DNA"/>
</dbReference>
<evidence type="ECO:0000313" key="3">
    <source>
        <dbReference type="EMBL" id="GJD42969.1"/>
    </source>
</evidence>
<gene>
    <name evidence="3" type="ORF">AFCDBAGC_0811</name>
</gene>
<evidence type="ECO:0000256" key="1">
    <source>
        <dbReference type="ARBA" id="ARBA00009981"/>
    </source>
</evidence>
<comment type="function">
    <text evidence="2">Antitoxin component of a type II toxin-antitoxin (TA) system.</text>
</comment>